<feature type="non-terminal residue" evidence="1">
    <location>
        <position position="78"/>
    </location>
</feature>
<proteinExistence type="predicted"/>
<keyword evidence="2" id="KW-1185">Reference proteome</keyword>
<protein>
    <submittedName>
        <fullName evidence="1">Uncharacterized protein</fullName>
    </submittedName>
</protein>
<dbReference type="EMBL" id="JBELQC010000009">
    <property type="protein sequence ID" value="MFL9842784.1"/>
    <property type="molecule type" value="Genomic_DNA"/>
</dbReference>
<reference evidence="1 2" key="1">
    <citation type="submission" date="2024-06" db="EMBL/GenBank/DDBJ databases">
        <authorList>
            <person name="Kaempfer P."/>
            <person name="Viver T."/>
        </authorList>
    </citation>
    <scope>NUCLEOTIDE SEQUENCE [LARGE SCALE GENOMIC DNA]</scope>
    <source>
        <strain evidence="1 2">ST-64</strain>
    </source>
</reference>
<evidence type="ECO:0000313" key="1">
    <source>
        <dbReference type="EMBL" id="MFL9842784.1"/>
    </source>
</evidence>
<sequence>GATLGTLVAARVSSASGVATAGAIRANSPMVGGSSLGPDGPDIIVTGRPWTTMDEIAYRVSQVVSFAESLPQRADAAV</sequence>
<dbReference type="Proteomes" id="UP001629244">
    <property type="component" value="Unassembled WGS sequence"/>
</dbReference>
<name>A0ABW8YRG5_9SPHN</name>
<accession>A0ABW8YRG5</accession>
<comment type="caution">
    <text evidence="1">The sequence shown here is derived from an EMBL/GenBank/DDBJ whole genome shotgun (WGS) entry which is preliminary data.</text>
</comment>
<gene>
    <name evidence="1" type="ORF">ABS767_17570</name>
</gene>
<feature type="non-terminal residue" evidence="1">
    <location>
        <position position="1"/>
    </location>
</feature>
<dbReference type="RefSeq" id="WP_408080785.1">
    <property type="nucleotide sequence ID" value="NZ_JBELQC010000009.1"/>
</dbReference>
<evidence type="ECO:0000313" key="2">
    <source>
        <dbReference type="Proteomes" id="UP001629244"/>
    </source>
</evidence>
<organism evidence="1 2">
    <name type="scientific">Sphingomonas plantiphila</name>
    <dbReference type="NCBI Taxonomy" id="3163295"/>
    <lineage>
        <taxon>Bacteria</taxon>
        <taxon>Pseudomonadati</taxon>
        <taxon>Pseudomonadota</taxon>
        <taxon>Alphaproteobacteria</taxon>
        <taxon>Sphingomonadales</taxon>
        <taxon>Sphingomonadaceae</taxon>
        <taxon>Sphingomonas</taxon>
    </lineage>
</organism>